<keyword evidence="3" id="KW-1185">Reference proteome</keyword>
<dbReference type="Pfam" id="PF01636">
    <property type="entry name" value="APH"/>
    <property type="match status" value="1"/>
</dbReference>
<reference evidence="2 3" key="1">
    <citation type="submission" date="2024-06" db="EMBL/GenBank/DDBJ databases">
        <title>The Natural Products Discovery Center: Release of the First 8490 Sequenced Strains for Exploring Actinobacteria Biosynthetic Diversity.</title>
        <authorList>
            <person name="Kalkreuter E."/>
            <person name="Kautsar S.A."/>
            <person name="Yang D."/>
            <person name="Bader C.D."/>
            <person name="Teijaro C.N."/>
            <person name="Fluegel L."/>
            <person name="Davis C.M."/>
            <person name="Simpson J.R."/>
            <person name="Lauterbach L."/>
            <person name="Steele A.D."/>
            <person name="Gui C."/>
            <person name="Meng S."/>
            <person name="Li G."/>
            <person name="Viehrig K."/>
            <person name="Ye F."/>
            <person name="Su P."/>
            <person name="Kiefer A.F."/>
            <person name="Nichols A."/>
            <person name="Cepeda A.J."/>
            <person name="Yan W."/>
            <person name="Fan B."/>
            <person name="Jiang Y."/>
            <person name="Adhikari A."/>
            <person name="Zheng C.-J."/>
            <person name="Schuster L."/>
            <person name="Cowan T.M."/>
            <person name="Smanski M.J."/>
            <person name="Chevrette M.G."/>
            <person name="De Carvalho L.P.S."/>
            <person name="Shen B."/>
        </authorList>
    </citation>
    <scope>NUCLEOTIDE SEQUENCE [LARGE SCALE GENOMIC DNA]</scope>
    <source>
        <strain evidence="2 3">NPDC049574</strain>
    </source>
</reference>
<dbReference type="PROSITE" id="PS00109">
    <property type="entry name" value="PROTEIN_KINASE_TYR"/>
    <property type="match status" value="1"/>
</dbReference>
<gene>
    <name evidence="2" type="ORF">AB0K40_17660</name>
</gene>
<feature type="domain" description="Aminoglycoside phosphotransferase" evidence="1">
    <location>
        <begin position="69"/>
        <end position="228"/>
    </location>
</feature>
<dbReference type="InterPro" id="IPR011009">
    <property type="entry name" value="Kinase-like_dom_sf"/>
</dbReference>
<dbReference type="Gene3D" id="3.90.1200.10">
    <property type="match status" value="1"/>
</dbReference>
<evidence type="ECO:0000313" key="2">
    <source>
        <dbReference type="EMBL" id="MEV4287334.1"/>
    </source>
</evidence>
<name>A0ABV3H485_9ACTN</name>
<dbReference type="RefSeq" id="WP_364450656.1">
    <property type="nucleotide sequence ID" value="NZ_JBFARM010000005.1"/>
</dbReference>
<sequence length="303" mass="32848">MTARPDRPAWEDLPDNVINVVEREVGTVIKAETVGGGIMPGLAARLDVQDSPPVFLKATERDDPGAELHLRERGATRSLPGDTPAPRLIWFGTVAQWHVMAMEWIDHARHADLSPGSPDLMPVMDILATLGTVLTPCPSGAMPIGENVNPLLAKGRHLLAKPEGELRDRDRFEDALDRLAQHELRGNTLVHYDLSSSNLLVTEEGGVKVVDWSFAVRGAAWLDAALLAPRLIQAGHSPEATDLLLSTLPSWHSAPRTALVGLAAGWTLFRLYKARYGPAGLREARAAAADAGRAWMNYQLAKG</sequence>
<organism evidence="2 3">
    <name type="scientific">Nonomuraea bangladeshensis</name>
    <dbReference type="NCBI Taxonomy" id="404385"/>
    <lineage>
        <taxon>Bacteria</taxon>
        <taxon>Bacillati</taxon>
        <taxon>Actinomycetota</taxon>
        <taxon>Actinomycetes</taxon>
        <taxon>Streptosporangiales</taxon>
        <taxon>Streptosporangiaceae</taxon>
        <taxon>Nonomuraea</taxon>
    </lineage>
</organism>
<proteinExistence type="predicted"/>
<dbReference type="Proteomes" id="UP001552427">
    <property type="component" value="Unassembled WGS sequence"/>
</dbReference>
<dbReference type="InterPro" id="IPR002575">
    <property type="entry name" value="Aminoglycoside_PTrfase"/>
</dbReference>
<evidence type="ECO:0000313" key="3">
    <source>
        <dbReference type="Proteomes" id="UP001552427"/>
    </source>
</evidence>
<protein>
    <submittedName>
        <fullName evidence="2">Phosphotransferase</fullName>
    </submittedName>
</protein>
<comment type="caution">
    <text evidence="2">The sequence shown here is derived from an EMBL/GenBank/DDBJ whole genome shotgun (WGS) entry which is preliminary data.</text>
</comment>
<dbReference type="InterPro" id="IPR008266">
    <property type="entry name" value="Tyr_kinase_AS"/>
</dbReference>
<dbReference type="EMBL" id="JBFARM010000005">
    <property type="protein sequence ID" value="MEV4287334.1"/>
    <property type="molecule type" value="Genomic_DNA"/>
</dbReference>
<evidence type="ECO:0000259" key="1">
    <source>
        <dbReference type="Pfam" id="PF01636"/>
    </source>
</evidence>
<accession>A0ABV3H485</accession>
<dbReference type="SUPFAM" id="SSF56112">
    <property type="entry name" value="Protein kinase-like (PK-like)"/>
    <property type="match status" value="1"/>
</dbReference>